<keyword evidence="2" id="KW-0732">Signal</keyword>
<gene>
    <name evidence="4" type="ORF">HHX48_10915</name>
</gene>
<reference evidence="4 5" key="1">
    <citation type="submission" date="2020-04" db="EMBL/GenBank/DDBJ databases">
        <title>Salinimonas sp. HHU 13199.</title>
        <authorList>
            <person name="Cui X."/>
            <person name="Zhang D."/>
        </authorList>
    </citation>
    <scope>NUCLEOTIDE SEQUENCE [LARGE SCALE GENOMIC DNA]</scope>
    <source>
        <strain evidence="4 5">HHU 13199</strain>
    </source>
</reference>
<evidence type="ECO:0000256" key="1">
    <source>
        <dbReference type="SAM" id="MobiDB-lite"/>
    </source>
</evidence>
<sequence>MKPIYLALALSLASPFTFAAEEKLPEPFQGAKEDSNLEVSYDDLDAFLKAEVLVVGRSTRKKVSRQATTGTRMRSRINRLTALEGNRFHFESLQDEEVMDVLTTLKESLEVLPSQIPLSMLPRDEQLAYWLNLYNFTMIYEIGQRELNGSLQDALAYGDESPLLHDKVLTVAGEKLSLHDIQFTILKEKYEEPVVIYGLFQGNIGGPSIRDEAYTGNRVWRQLEDNAVEFINSNRGTYYDGEISVYYKHNLPFFDNDKTKLKTHILNYVDDDRYYEQIENARELEFEMSDWQIADLTGGARNYGGSAMINSAALLDAVRSEQMLYNEGGGAGMTGIETSLDQSMVQKARMATRFPAVQLEMLQKLKVQHEMNRGSVDVKDISEEEAKSRDKDDN</sequence>
<feature type="signal peptide" evidence="2">
    <location>
        <begin position="1"/>
        <end position="19"/>
    </location>
</feature>
<proteinExistence type="predicted"/>
<dbReference type="Proteomes" id="UP000624419">
    <property type="component" value="Unassembled WGS sequence"/>
</dbReference>
<evidence type="ECO:0000313" key="4">
    <source>
        <dbReference type="EMBL" id="MBD3586250.1"/>
    </source>
</evidence>
<dbReference type="RefSeq" id="WP_191025033.1">
    <property type="nucleotide sequence ID" value="NZ_JABBXD010000005.1"/>
</dbReference>
<feature type="chain" id="PRO_5046895153" evidence="2">
    <location>
        <begin position="20"/>
        <end position="394"/>
    </location>
</feature>
<feature type="region of interest" description="Disordered" evidence="1">
    <location>
        <begin position="373"/>
        <end position="394"/>
    </location>
</feature>
<dbReference type="Pfam" id="PF04784">
    <property type="entry name" value="DUF547"/>
    <property type="match status" value="1"/>
</dbReference>
<protein>
    <submittedName>
        <fullName evidence="4">DUF547 domain-containing protein</fullName>
    </submittedName>
</protein>
<comment type="caution">
    <text evidence="4">The sequence shown here is derived from an EMBL/GenBank/DDBJ whole genome shotgun (WGS) entry which is preliminary data.</text>
</comment>
<evidence type="ECO:0000256" key="2">
    <source>
        <dbReference type="SAM" id="SignalP"/>
    </source>
</evidence>
<dbReference type="InterPro" id="IPR006869">
    <property type="entry name" value="DUF547"/>
</dbReference>
<feature type="domain" description="DUF547" evidence="3">
    <location>
        <begin position="119"/>
        <end position="231"/>
    </location>
</feature>
<accession>A0ABR8LQ46</accession>
<evidence type="ECO:0000259" key="3">
    <source>
        <dbReference type="Pfam" id="PF04784"/>
    </source>
</evidence>
<dbReference type="EMBL" id="JABBXD010000005">
    <property type="protein sequence ID" value="MBD3586250.1"/>
    <property type="molecule type" value="Genomic_DNA"/>
</dbReference>
<evidence type="ECO:0000313" key="5">
    <source>
        <dbReference type="Proteomes" id="UP000624419"/>
    </source>
</evidence>
<organism evidence="4 5">
    <name type="scientific">Salinimonas profundi</name>
    <dbReference type="NCBI Taxonomy" id="2729140"/>
    <lineage>
        <taxon>Bacteria</taxon>
        <taxon>Pseudomonadati</taxon>
        <taxon>Pseudomonadota</taxon>
        <taxon>Gammaproteobacteria</taxon>
        <taxon>Alteromonadales</taxon>
        <taxon>Alteromonadaceae</taxon>
        <taxon>Alteromonas/Salinimonas group</taxon>
        <taxon>Salinimonas</taxon>
    </lineage>
</organism>
<keyword evidence="5" id="KW-1185">Reference proteome</keyword>
<name>A0ABR8LQ46_9ALTE</name>